<dbReference type="InterPro" id="IPR025326">
    <property type="entry name" value="DUF4232"/>
</dbReference>
<name>A0ABV8FQ70_9ACTN</name>
<gene>
    <name evidence="3" type="ORF">ACFOVU_20205</name>
</gene>
<sequence length="198" mass="20822">MQIHTNGQRHAVPWKRGALALALTVPAAVAVAAAPAQAVPAPEGGVPTGTRPCLARDFKIIENSREGAAGTTHIEFALIRIAGGPDDPDNPTHQPCLLKREHKVQWVNDDEEPVGAEATYEGDPGDPFLIPVEGSARLNLAQPNAGNYDPEVCEPTDVRGIQVWFADGATVAPTGGQDTVCANPEVAIPRYSVAESPD</sequence>
<protein>
    <submittedName>
        <fullName evidence="3">DUF4232 domain-containing protein</fullName>
    </submittedName>
</protein>
<evidence type="ECO:0000256" key="1">
    <source>
        <dbReference type="SAM" id="SignalP"/>
    </source>
</evidence>
<dbReference type="Proteomes" id="UP001595847">
    <property type="component" value="Unassembled WGS sequence"/>
</dbReference>
<feature type="chain" id="PRO_5045062208" evidence="1">
    <location>
        <begin position="39"/>
        <end position="198"/>
    </location>
</feature>
<keyword evidence="4" id="KW-1185">Reference proteome</keyword>
<accession>A0ABV8FQ70</accession>
<evidence type="ECO:0000313" key="3">
    <source>
        <dbReference type="EMBL" id="MFC3998259.1"/>
    </source>
</evidence>
<evidence type="ECO:0000259" key="2">
    <source>
        <dbReference type="Pfam" id="PF14016"/>
    </source>
</evidence>
<keyword evidence="1" id="KW-0732">Signal</keyword>
<dbReference type="Pfam" id="PF14016">
    <property type="entry name" value="DUF4232"/>
    <property type="match status" value="1"/>
</dbReference>
<feature type="signal peptide" evidence="1">
    <location>
        <begin position="1"/>
        <end position="38"/>
    </location>
</feature>
<organism evidence="3 4">
    <name type="scientific">Nocardiopsis sediminis</name>
    <dbReference type="NCBI Taxonomy" id="1778267"/>
    <lineage>
        <taxon>Bacteria</taxon>
        <taxon>Bacillati</taxon>
        <taxon>Actinomycetota</taxon>
        <taxon>Actinomycetes</taxon>
        <taxon>Streptosporangiales</taxon>
        <taxon>Nocardiopsidaceae</taxon>
        <taxon>Nocardiopsis</taxon>
    </lineage>
</organism>
<reference evidence="4" key="1">
    <citation type="journal article" date="2019" name="Int. J. Syst. Evol. Microbiol.">
        <title>The Global Catalogue of Microorganisms (GCM) 10K type strain sequencing project: providing services to taxonomists for standard genome sequencing and annotation.</title>
        <authorList>
            <consortium name="The Broad Institute Genomics Platform"/>
            <consortium name="The Broad Institute Genome Sequencing Center for Infectious Disease"/>
            <person name="Wu L."/>
            <person name="Ma J."/>
        </authorList>
    </citation>
    <scope>NUCLEOTIDE SEQUENCE [LARGE SCALE GENOMIC DNA]</scope>
    <source>
        <strain evidence="4">TBRC 1826</strain>
    </source>
</reference>
<dbReference type="RefSeq" id="WP_378535964.1">
    <property type="nucleotide sequence ID" value="NZ_JBHSBH010000013.1"/>
</dbReference>
<proteinExistence type="predicted"/>
<dbReference type="EMBL" id="JBHSBH010000013">
    <property type="protein sequence ID" value="MFC3998259.1"/>
    <property type="molecule type" value="Genomic_DNA"/>
</dbReference>
<feature type="domain" description="DUF4232" evidence="2">
    <location>
        <begin position="90"/>
        <end position="188"/>
    </location>
</feature>
<evidence type="ECO:0000313" key="4">
    <source>
        <dbReference type="Proteomes" id="UP001595847"/>
    </source>
</evidence>
<comment type="caution">
    <text evidence="3">The sequence shown here is derived from an EMBL/GenBank/DDBJ whole genome shotgun (WGS) entry which is preliminary data.</text>
</comment>